<evidence type="ECO:0000313" key="3">
    <source>
        <dbReference type="Proteomes" id="UP000327013"/>
    </source>
</evidence>
<evidence type="ECO:0000259" key="1">
    <source>
        <dbReference type="PROSITE" id="PS51186"/>
    </source>
</evidence>
<sequence length="239" mass="27274">MPIQITVMRESDIEGAVTCIQEAFADDPYSRWIFDTPSTFNPSRNRASLRTRCRWGMRYAIFHVAKDTSTSTPDRVLGVACWLAPNLATLAAPTTWSDWFTLQISSWSLWSYQVLTNTWYLGRGGLNVRRYWIWKAAQASAQSSLWDDARGYYFCNIVTVLPEAQGKGIGRMMVDTVTAVADREGRECYLESSRDKPNVPIYEKMGFRLCKEMECRDGAQDPGISLYCMKRSPQLVTNQ</sequence>
<dbReference type="PANTHER" id="PTHR42791:SF4">
    <property type="entry name" value="ACETYLTRANSFERASE, GNAT FAMILY FAMILY (AFU_ORTHOLOGUE AFUA_4G09540)-RELATED"/>
    <property type="match status" value="1"/>
</dbReference>
<dbReference type="PANTHER" id="PTHR42791">
    <property type="entry name" value="GNAT FAMILY ACETYLTRANSFERASE"/>
    <property type="match status" value="1"/>
</dbReference>
<dbReference type="Pfam" id="PF13508">
    <property type="entry name" value="Acetyltransf_7"/>
    <property type="match status" value="1"/>
</dbReference>
<dbReference type="InterPro" id="IPR052523">
    <property type="entry name" value="Trichothecene_AcTrans"/>
</dbReference>
<organism evidence="2 3">
    <name type="scientific">Carpinus fangiana</name>
    <dbReference type="NCBI Taxonomy" id="176857"/>
    <lineage>
        <taxon>Eukaryota</taxon>
        <taxon>Viridiplantae</taxon>
        <taxon>Streptophyta</taxon>
        <taxon>Embryophyta</taxon>
        <taxon>Tracheophyta</taxon>
        <taxon>Spermatophyta</taxon>
        <taxon>Magnoliopsida</taxon>
        <taxon>eudicotyledons</taxon>
        <taxon>Gunneridae</taxon>
        <taxon>Pentapetalae</taxon>
        <taxon>rosids</taxon>
        <taxon>fabids</taxon>
        <taxon>Fagales</taxon>
        <taxon>Betulaceae</taxon>
        <taxon>Carpinus</taxon>
    </lineage>
</organism>
<dbReference type="OrthoDB" id="512662at2759"/>
<dbReference type="AlphaFoldDB" id="A0A5N6KYP4"/>
<proteinExistence type="predicted"/>
<evidence type="ECO:0000313" key="2">
    <source>
        <dbReference type="EMBL" id="KAB8360948.1"/>
    </source>
</evidence>
<dbReference type="InterPro" id="IPR016181">
    <property type="entry name" value="Acyl_CoA_acyltransferase"/>
</dbReference>
<gene>
    <name evidence="2" type="ORF">FH972_024680</name>
</gene>
<dbReference type="Proteomes" id="UP000327013">
    <property type="component" value="Unassembled WGS sequence"/>
</dbReference>
<dbReference type="CDD" id="cd04301">
    <property type="entry name" value="NAT_SF"/>
    <property type="match status" value="1"/>
</dbReference>
<dbReference type="GO" id="GO:0016747">
    <property type="term" value="F:acyltransferase activity, transferring groups other than amino-acyl groups"/>
    <property type="evidence" value="ECO:0007669"/>
    <property type="project" value="InterPro"/>
</dbReference>
<reference evidence="2 3" key="1">
    <citation type="submission" date="2019-06" db="EMBL/GenBank/DDBJ databases">
        <title>A chromosomal-level reference genome of Carpinus fangiana (Coryloideae, Betulaceae).</title>
        <authorList>
            <person name="Yang X."/>
            <person name="Wang Z."/>
            <person name="Zhang L."/>
            <person name="Hao G."/>
            <person name="Liu J."/>
            <person name="Yang Y."/>
        </authorList>
    </citation>
    <scope>NUCLEOTIDE SEQUENCE [LARGE SCALE GENOMIC DNA]</scope>
    <source>
        <strain evidence="2">Cfa_2016G</strain>
        <tissue evidence="2">Leaf</tissue>
    </source>
</reference>
<accession>A0A5N6KYP4</accession>
<protein>
    <recommendedName>
        <fullName evidence="1">N-acetyltransferase domain-containing protein</fullName>
    </recommendedName>
</protein>
<dbReference type="InterPro" id="IPR000182">
    <property type="entry name" value="GNAT_dom"/>
</dbReference>
<dbReference type="PROSITE" id="PS51186">
    <property type="entry name" value="GNAT"/>
    <property type="match status" value="1"/>
</dbReference>
<comment type="caution">
    <text evidence="2">The sequence shown here is derived from an EMBL/GenBank/DDBJ whole genome shotgun (WGS) entry which is preliminary data.</text>
</comment>
<feature type="domain" description="N-acetyltransferase" evidence="1">
    <location>
        <begin position="85"/>
        <end position="231"/>
    </location>
</feature>
<name>A0A5N6KYP4_9ROSI</name>
<dbReference type="EMBL" id="VIBQ01000017">
    <property type="protein sequence ID" value="KAB8360948.1"/>
    <property type="molecule type" value="Genomic_DNA"/>
</dbReference>
<dbReference type="SUPFAM" id="SSF55729">
    <property type="entry name" value="Acyl-CoA N-acyltransferases (Nat)"/>
    <property type="match status" value="1"/>
</dbReference>
<keyword evidence="3" id="KW-1185">Reference proteome</keyword>
<dbReference type="Gene3D" id="3.40.630.30">
    <property type="match status" value="1"/>
</dbReference>